<organism evidence="1 2">
    <name type="scientific">Bifidobacterium longum subsp. infantis</name>
    <dbReference type="NCBI Taxonomy" id="1682"/>
    <lineage>
        <taxon>Bacteria</taxon>
        <taxon>Bacillati</taxon>
        <taxon>Actinomycetota</taxon>
        <taxon>Actinomycetes</taxon>
        <taxon>Bifidobacteriales</taxon>
        <taxon>Bifidobacteriaceae</taxon>
        <taxon>Bifidobacterium</taxon>
    </lineage>
</organism>
<reference evidence="1 2" key="1">
    <citation type="submission" date="2020-05" db="EMBL/GenBank/DDBJ databases">
        <title>Draft Genome Sequence of Bifidobacterium longum subsp. Infantis BI-G201, a Commercialization Strain.</title>
        <authorList>
            <person name="Song J."/>
            <person name="Xu Y."/>
            <person name="Han D."/>
            <person name="Teng Q."/>
            <person name="Jiang D."/>
            <person name="Liu Q."/>
        </authorList>
    </citation>
    <scope>NUCLEOTIDE SEQUENCE [LARGE SCALE GENOMIC DNA]</scope>
    <source>
        <strain evidence="1 2">BI-G201</strain>
    </source>
</reference>
<evidence type="ECO:0000313" key="1">
    <source>
        <dbReference type="EMBL" id="NQX50210.1"/>
    </source>
</evidence>
<evidence type="ECO:0000313" key="2">
    <source>
        <dbReference type="Proteomes" id="UP000551316"/>
    </source>
</evidence>
<name>A0A7D4XVL8_BIFLI</name>
<dbReference type="Proteomes" id="UP000551316">
    <property type="component" value="Unassembled WGS sequence"/>
</dbReference>
<sequence>MVQFIVTTHAPMVISSVQSKNLRVIEPVDGGDGKYVAVSPDDETYGVNAGAILREVMGTPDKPAAVQDKLDEFGQYLNDKEYGRAQATLRALQNEVGEDNPDLSNAWAAYYFAVPAPDA</sequence>
<comment type="caution">
    <text evidence="1">The sequence shown here is derived from an EMBL/GenBank/DDBJ whole genome shotgun (WGS) entry which is preliminary data.</text>
</comment>
<dbReference type="EMBL" id="JABNND010000003">
    <property type="protein sequence ID" value="NQX50210.1"/>
    <property type="molecule type" value="Genomic_DNA"/>
</dbReference>
<dbReference type="AlphaFoldDB" id="A0A7D4XVL8"/>
<protein>
    <submittedName>
        <fullName evidence="1">Uncharacterized protein</fullName>
    </submittedName>
</protein>
<dbReference type="RefSeq" id="WP_032745030.1">
    <property type="nucleotide sequence ID" value="NZ_CP054425.1"/>
</dbReference>
<proteinExistence type="predicted"/>
<gene>
    <name evidence="1" type="ORF">HNS28_01595</name>
</gene>
<accession>A0A7D4XVL8</accession>